<evidence type="ECO:0000313" key="4">
    <source>
        <dbReference type="EMBL" id="MFC6357193.1"/>
    </source>
</evidence>
<keyword evidence="5" id="KW-1185">Reference proteome</keyword>
<dbReference type="EMBL" id="JBHSTP010000003">
    <property type="protein sequence ID" value="MFC6357193.1"/>
    <property type="molecule type" value="Genomic_DNA"/>
</dbReference>
<dbReference type="SUPFAM" id="SSF53807">
    <property type="entry name" value="Helical backbone' metal receptor"/>
    <property type="match status" value="1"/>
</dbReference>
<dbReference type="PANTHER" id="PTHR30535">
    <property type="entry name" value="VITAMIN B12-BINDING PROTEIN"/>
    <property type="match status" value="1"/>
</dbReference>
<feature type="chain" id="PRO_5045063557" evidence="2">
    <location>
        <begin position="18"/>
        <end position="328"/>
    </location>
</feature>
<evidence type="ECO:0000313" key="5">
    <source>
        <dbReference type="Proteomes" id="UP001596306"/>
    </source>
</evidence>
<accession>A0ABW1VGF7</accession>
<feature type="signal peptide" evidence="2">
    <location>
        <begin position="1"/>
        <end position="17"/>
    </location>
</feature>
<keyword evidence="2" id="KW-0732">Signal</keyword>
<comment type="similarity">
    <text evidence="1">Belongs to the bacterial solute-binding protein 8 family.</text>
</comment>
<dbReference type="PANTHER" id="PTHR30535:SF34">
    <property type="entry name" value="MOLYBDATE-BINDING PROTEIN MOLA"/>
    <property type="match status" value="1"/>
</dbReference>
<dbReference type="Gene3D" id="3.40.50.1980">
    <property type="entry name" value="Nitrogenase molybdenum iron protein domain"/>
    <property type="match status" value="2"/>
</dbReference>
<feature type="domain" description="Fe/B12 periplasmic-binding" evidence="3">
    <location>
        <begin position="55"/>
        <end position="328"/>
    </location>
</feature>
<dbReference type="InterPro" id="IPR050902">
    <property type="entry name" value="ABC_Transporter_SBP"/>
</dbReference>
<proteinExistence type="inferred from homology"/>
<name>A0ABW1VGF7_9MICO</name>
<protein>
    <submittedName>
        <fullName evidence="4">ABC transporter substrate-binding protein</fullName>
    </submittedName>
</protein>
<dbReference type="InterPro" id="IPR002491">
    <property type="entry name" value="ABC_transptr_periplasmic_BD"/>
</dbReference>
<evidence type="ECO:0000256" key="2">
    <source>
        <dbReference type="SAM" id="SignalP"/>
    </source>
</evidence>
<organism evidence="4 5">
    <name type="scientific">Luethyella okanaganae</name>
    <dbReference type="NCBI Taxonomy" id="69372"/>
    <lineage>
        <taxon>Bacteria</taxon>
        <taxon>Bacillati</taxon>
        <taxon>Actinomycetota</taxon>
        <taxon>Actinomycetes</taxon>
        <taxon>Micrococcales</taxon>
        <taxon>Microbacteriaceae</taxon>
        <taxon>Luethyella</taxon>
    </lineage>
</organism>
<comment type="caution">
    <text evidence="4">The sequence shown here is derived from an EMBL/GenBank/DDBJ whole genome shotgun (WGS) entry which is preliminary data.</text>
</comment>
<dbReference type="PROSITE" id="PS51257">
    <property type="entry name" value="PROKAR_LIPOPROTEIN"/>
    <property type="match status" value="1"/>
</dbReference>
<dbReference type="PROSITE" id="PS50983">
    <property type="entry name" value="FE_B12_PBP"/>
    <property type="match status" value="1"/>
</dbReference>
<dbReference type="Proteomes" id="UP001596306">
    <property type="component" value="Unassembled WGS sequence"/>
</dbReference>
<evidence type="ECO:0000259" key="3">
    <source>
        <dbReference type="PROSITE" id="PS50983"/>
    </source>
</evidence>
<sequence length="328" mass="33811">MIRPLAALALLAGGVLALSGCSAGQPNEPGAVAGTFPATVQNCGASVTVDAAPKRIFLVNNDDVALLDALDALDRVVARTVEPLDGIYSDKTYQKLAAAELVAVDKNATGGAVVSQETILEYEPDLVLAPENAVNRESLLAAGIPVYSPPAYCSDPTAGVTGPATFERVYDQLLAFGAMLGVPETAQTRVDELKVAVDGLGAADNGTAAALYVPEGGGTLSPYGGPSMVTPVFEAAGLTNVYADAPDRVFDVNIEDLLQKDPQTIVLLYSSGTTDATVRNFTSVAGVEGLSAVRNHRVVALQFSFTDPPTPLSVEGARQLAAKLAELP</sequence>
<reference evidence="5" key="1">
    <citation type="journal article" date="2019" name="Int. J. Syst. Evol. Microbiol.">
        <title>The Global Catalogue of Microorganisms (GCM) 10K type strain sequencing project: providing services to taxonomists for standard genome sequencing and annotation.</title>
        <authorList>
            <consortium name="The Broad Institute Genomics Platform"/>
            <consortium name="The Broad Institute Genome Sequencing Center for Infectious Disease"/>
            <person name="Wu L."/>
            <person name="Ma J."/>
        </authorList>
    </citation>
    <scope>NUCLEOTIDE SEQUENCE [LARGE SCALE GENOMIC DNA]</scope>
    <source>
        <strain evidence="5">CCUG 43304</strain>
    </source>
</reference>
<dbReference type="Pfam" id="PF01497">
    <property type="entry name" value="Peripla_BP_2"/>
    <property type="match status" value="1"/>
</dbReference>
<evidence type="ECO:0000256" key="1">
    <source>
        <dbReference type="ARBA" id="ARBA00008814"/>
    </source>
</evidence>
<dbReference type="RefSeq" id="WP_386732761.1">
    <property type="nucleotide sequence ID" value="NZ_JBHSTP010000003.1"/>
</dbReference>
<gene>
    <name evidence="4" type="ORF">ACFQB0_13865</name>
</gene>